<reference evidence="2" key="1">
    <citation type="journal article" date="2014" name="Int. J. Syst. Evol. Microbiol.">
        <title>Complete genome sequence of Corynebacterium casei LMG S-19264T (=DSM 44701T), isolated from a smear-ripened cheese.</title>
        <authorList>
            <consortium name="US DOE Joint Genome Institute (JGI-PGF)"/>
            <person name="Walter F."/>
            <person name="Albersmeier A."/>
            <person name="Kalinowski J."/>
            <person name="Ruckert C."/>
        </authorList>
    </citation>
    <scope>NUCLEOTIDE SEQUENCE</scope>
    <source>
        <strain evidence="2">CGMCC 1.6293</strain>
    </source>
</reference>
<name>A0A917SSC8_9RHOB</name>
<proteinExistence type="predicted"/>
<gene>
    <name evidence="2" type="ORF">GCM10011534_16570</name>
</gene>
<dbReference type="AlphaFoldDB" id="A0A917SSC8"/>
<sequence>MPKVYSSAPACGAAVASAAAAVIDSMMRFMVVLPDTRAGTGWLTLLGAPTPRRMRRFMTQRKRRAARLATLPRPGHSGREGITHMRYLPLHGAGAGSAWLGQGGAA</sequence>
<feature type="chain" id="PRO_5036849489" evidence="1">
    <location>
        <begin position="22"/>
        <end position="106"/>
    </location>
</feature>
<reference evidence="2" key="2">
    <citation type="submission" date="2020-09" db="EMBL/GenBank/DDBJ databases">
        <authorList>
            <person name="Sun Q."/>
            <person name="Zhou Y."/>
        </authorList>
    </citation>
    <scope>NUCLEOTIDE SEQUENCE</scope>
    <source>
        <strain evidence="2">CGMCC 1.6293</strain>
    </source>
</reference>
<dbReference type="Proteomes" id="UP000649829">
    <property type="component" value="Unassembled WGS sequence"/>
</dbReference>
<evidence type="ECO:0000256" key="1">
    <source>
        <dbReference type="SAM" id="SignalP"/>
    </source>
</evidence>
<evidence type="ECO:0000313" key="3">
    <source>
        <dbReference type="Proteomes" id="UP000649829"/>
    </source>
</evidence>
<keyword evidence="3" id="KW-1185">Reference proteome</keyword>
<evidence type="ECO:0000313" key="2">
    <source>
        <dbReference type="EMBL" id="GGL95057.1"/>
    </source>
</evidence>
<organism evidence="2 3">
    <name type="scientific">Pseudooceanicola nanhaiensis</name>
    <dbReference type="NCBI Taxonomy" id="375761"/>
    <lineage>
        <taxon>Bacteria</taxon>
        <taxon>Pseudomonadati</taxon>
        <taxon>Pseudomonadota</taxon>
        <taxon>Alphaproteobacteria</taxon>
        <taxon>Rhodobacterales</taxon>
        <taxon>Paracoccaceae</taxon>
        <taxon>Pseudooceanicola</taxon>
    </lineage>
</organism>
<feature type="signal peptide" evidence="1">
    <location>
        <begin position="1"/>
        <end position="21"/>
    </location>
</feature>
<comment type="caution">
    <text evidence="2">The sequence shown here is derived from an EMBL/GenBank/DDBJ whole genome shotgun (WGS) entry which is preliminary data.</text>
</comment>
<dbReference type="EMBL" id="BMLF01000001">
    <property type="protein sequence ID" value="GGL95057.1"/>
    <property type="molecule type" value="Genomic_DNA"/>
</dbReference>
<keyword evidence="1" id="KW-0732">Signal</keyword>
<protein>
    <submittedName>
        <fullName evidence="2">Uncharacterized protein</fullName>
    </submittedName>
</protein>
<accession>A0A917SSC8</accession>